<gene>
    <name evidence="1" type="ORF">VP01_10027g1</name>
</gene>
<dbReference type="AlphaFoldDB" id="A0A0L6VVN7"/>
<protein>
    <submittedName>
        <fullName evidence="1">Uncharacterized protein</fullName>
    </submittedName>
</protein>
<comment type="caution">
    <text evidence="1">The sequence shown here is derived from an EMBL/GenBank/DDBJ whole genome shotgun (WGS) entry which is preliminary data.</text>
</comment>
<keyword evidence="2" id="KW-1185">Reference proteome</keyword>
<evidence type="ECO:0000313" key="2">
    <source>
        <dbReference type="Proteomes" id="UP000037035"/>
    </source>
</evidence>
<evidence type="ECO:0000313" key="1">
    <source>
        <dbReference type="EMBL" id="KNZ64704.1"/>
    </source>
</evidence>
<accession>A0A0L6VVN7</accession>
<sequence length="50" mass="5644">MENGASKCHHYQAFLPSFNDVTQNPTDENLWNKAIVLGLIKSSQTRNLLV</sequence>
<reference evidence="1 2" key="1">
    <citation type="submission" date="2015-08" db="EMBL/GenBank/DDBJ databases">
        <title>Next Generation Sequencing and Analysis of the Genome of Puccinia sorghi L Schw, the Causal Agent of Maize Common Rust.</title>
        <authorList>
            <person name="Rochi L."/>
            <person name="Burguener G."/>
            <person name="Darino M."/>
            <person name="Turjanski A."/>
            <person name="Kreff E."/>
            <person name="Dieguez M.J."/>
            <person name="Sacco F."/>
        </authorList>
    </citation>
    <scope>NUCLEOTIDE SEQUENCE [LARGE SCALE GENOMIC DNA]</scope>
    <source>
        <strain evidence="1 2">RO10H11247</strain>
    </source>
</reference>
<proteinExistence type="predicted"/>
<name>A0A0L6VVN7_9BASI</name>
<dbReference type="EMBL" id="LAVV01000030">
    <property type="protein sequence ID" value="KNZ64704.1"/>
    <property type="molecule type" value="Genomic_DNA"/>
</dbReference>
<dbReference type="Proteomes" id="UP000037035">
    <property type="component" value="Unassembled WGS sequence"/>
</dbReference>
<organism evidence="1 2">
    <name type="scientific">Puccinia sorghi</name>
    <dbReference type="NCBI Taxonomy" id="27349"/>
    <lineage>
        <taxon>Eukaryota</taxon>
        <taxon>Fungi</taxon>
        <taxon>Dikarya</taxon>
        <taxon>Basidiomycota</taxon>
        <taxon>Pucciniomycotina</taxon>
        <taxon>Pucciniomycetes</taxon>
        <taxon>Pucciniales</taxon>
        <taxon>Pucciniaceae</taxon>
        <taxon>Puccinia</taxon>
    </lineage>
</organism>
<dbReference type="VEuPathDB" id="FungiDB:VP01_10027g1"/>